<proteinExistence type="predicted"/>
<sequence length="131" mass="13445">MTTKTVAEYLAGAPFPQGSIAIVDTAEAIRNLTTEQTTALAGNGVLSLNAHLSDDANRLSLTLAQFEALGSVVLSADDVIELADTEAAVQGLTQAQVDALNAKGVDIVNAEGGALQISRNLASWIAPTNLV</sequence>
<name>A0A7X3SM75_9HYPH</name>
<dbReference type="Proteomes" id="UP000436483">
    <property type="component" value="Unassembled WGS sequence"/>
</dbReference>
<dbReference type="RefSeq" id="WP_160882626.1">
    <property type="nucleotide sequence ID" value="NZ_WURB01000001.1"/>
</dbReference>
<reference evidence="1 2" key="2">
    <citation type="submission" date="2020-01" db="EMBL/GenBank/DDBJ databases">
        <title>Microvirga sp. nov., an arsenate reduction bacterium isolated from Tibet hotspring sediments.</title>
        <authorList>
            <person name="Xian W.-D."/>
            <person name="Li W.-J."/>
        </authorList>
    </citation>
    <scope>NUCLEOTIDE SEQUENCE [LARGE SCALE GENOMIC DNA]</scope>
    <source>
        <strain evidence="1 2">KCTC 23863</strain>
    </source>
</reference>
<evidence type="ECO:0000313" key="1">
    <source>
        <dbReference type="EMBL" id="MXQ10011.1"/>
    </source>
</evidence>
<comment type="caution">
    <text evidence="1">The sequence shown here is derived from an EMBL/GenBank/DDBJ whole genome shotgun (WGS) entry which is preliminary data.</text>
</comment>
<dbReference type="AlphaFoldDB" id="A0A7X3SM75"/>
<accession>A0A7X3SM75</accession>
<dbReference type="EMBL" id="WURB01000001">
    <property type="protein sequence ID" value="MXQ10011.1"/>
    <property type="molecule type" value="Genomic_DNA"/>
</dbReference>
<organism evidence="1 2">
    <name type="scientific">Microvirga makkahensis</name>
    <dbReference type="NCBI Taxonomy" id="1128670"/>
    <lineage>
        <taxon>Bacteria</taxon>
        <taxon>Pseudomonadati</taxon>
        <taxon>Pseudomonadota</taxon>
        <taxon>Alphaproteobacteria</taxon>
        <taxon>Hyphomicrobiales</taxon>
        <taxon>Methylobacteriaceae</taxon>
        <taxon>Microvirga</taxon>
    </lineage>
</organism>
<gene>
    <name evidence="1" type="ORF">GR328_00770</name>
</gene>
<reference evidence="1 2" key="1">
    <citation type="submission" date="2019-12" db="EMBL/GenBank/DDBJ databases">
        <authorList>
            <person name="Yuan C.-G."/>
        </authorList>
    </citation>
    <scope>NUCLEOTIDE SEQUENCE [LARGE SCALE GENOMIC DNA]</scope>
    <source>
        <strain evidence="1 2">KCTC 23863</strain>
    </source>
</reference>
<evidence type="ECO:0000313" key="2">
    <source>
        <dbReference type="Proteomes" id="UP000436483"/>
    </source>
</evidence>
<keyword evidence="2" id="KW-1185">Reference proteome</keyword>
<protein>
    <submittedName>
        <fullName evidence="1">Uncharacterized protein</fullName>
    </submittedName>
</protein>